<dbReference type="GO" id="GO:0052689">
    <property type="term" value="F:carboxylic ester hydrolase activity"/>
    <property type="evidence" value="ECO:0007669"/>
    <property type="project" value="TreeGrafter"/>
</dbReference>
<organism evidence="2 3">
    <name type="scientific">Candidatus Viridilinea halotolerans</name>
    <dbReference type="NCBI Taxonomy" id="2491704"/>
    <lineage>
        <taxon>Bacteria</taxon>
        <taxon>Bacillati</taxon>
        <taxon>Chloroflexota</taxon>
        <taxon>Chloroflexia</taxon>
        <taxon>Chloroflexales</taxon>
        <taxon>Chloroflexineae</taxon>
        <taxon>Oscillochloridaceae</taxon>
        <taxon>Candidatus Viridilinea</taxon>
    </lineage>
</organism>
<evidence type="ECO:0000259" key="1">
    <source>
        <dbReference type="Pfam" id="PF12146"/>
    </source>
</evidence>
<dbReference type="InterPro" id="IPR022742">
    <property type="entry name" value="Hydrolase_4"/>
</dbReference>
<reference evidence="2 3" key="1">
    <citation type="submission" date="2018-12" db="EMBL/GenBank/DDBJ databases">
        <title>Genome Sequence of Candidatus Viridilinea halotolerans isolated from saline sulfide-rich spring.</title>
        <authorList>
            <person name="Grouzdev D.S."/>
            <person name="Burganskaya E.I."/>
            <person name="Krutkina M.S."/>
            <person name="Sukhacheva M.V."/>
            <person name="Gorlenko V.M."/>
        </authorList>
    </citation>
    <scope>NUCLEOTIDE SEQUENCE [LARGE SCALE GENOMIC DNA]</scope>
    <source>
        <strain evidence="2">Chok-6</strain>
    </source>
</reference>
<evidence type="ECO:0000313" key="2">
    <source>
        <dbReference type="EMBL" id="RRR65340.1"/>
    </source>
</evidence>
<name>A0A426TQ62_9CHLR</name>
<accession>A0A426TQ62</accession>
<dbReference type="InterPro" id="IPR029058">
    <property type="entry name" value="AB_hydrolase_fold"/>
</dbReference>
<protein>
    <submittedName>
        <fullName evidence="2">Alpha/beta hydrolase</fullName>
    </submittedName>
</protein>
<dbReference type="AlphaFoldDB" id="A0A426TQ62"/>
<dbReference type="PANTHER" id="PTHR43265:SF1">
    <property type="entry name" value="ESTERASE ESTD"/>
    <property type="match status" value="1"/>
</dbReference>
<gene>
    <name evidence="2" type="ORF">EI684_23495</name>
</gene>
<keyword evidence="2" id="KW-0378">Hydrolase</keyword>
<proteinExistence type="predicted"/>
<dbReference type="Proteomes" id="UP000280307">
    <property type="component" value="Unassembled WGS sequence"/>
</dbReference>
<comment type="caution">
    <text evidence="2">The sequence shown here is derived from an EMBL/GenBank/DDBJ whole genome shotgun (WGS) entry which is preliminary data.</text>
</comment>
<dbReference type="EMBL" id="RSAS01000967">
    <property type="protein sequence ID" value="RRR65340.1"/>
    <property type="molecule type" value="Genomic_DNA"/>
</dbReference>
<sequence>MAATVLDPATPEEERLAILQQFGVSYLIVREQDAPRAQLANAAPSLQPVFSQGTVSVYAVRLGSSERHEVRFTAADGTTLAGELNLPYETEPRALVVIIHHSGPVDRSSYGYMAEELLAAGYAVFRFDKRGNGASGGEYGCCEAHDALAAYTAAVQAPEVSHLPVLIVAQSIGTQYLAEDFAQYQAIRPPQGAALLSSMLGPEAIVAIAAPVHVIVADSEAALEQIGPQAVAAHQAALPYGASLYIAANAEHTLFDTTGGPIDWGDPAWATRYHRGAMASLLAWLVEQENK</sequence>
<dbReference type="SUPFAM" id="SSF53474">
    <property type="entry name" value="alpha/beta-Hydrolases"/>
    <property type="match status" value="1"/>
</dbReference>
<dbReference type="PANTHER" id="PTHR43265">
    <property type="entry name" value="ESTERASE ESTD"/>
    <property type="match status" value="1"/>
</dbReference>
<dbReference type="Gene3D" id="3.40.50.1820">
    <property type="entry name" value="alpha/beta hydrolase"/>
    <property type="match status" value="1"/>
</dbReference>
<evidence type="ECO:0000313" key="3">
    <source>
        <dbReference type="Proteomes" id="UP000280307"/>
    </source>
</evidence>
<feature type="domain" description="Serine aminopeptidase S33" evidence="1">
    <location>
        <begin position="91"/>
        <end position="209"/>
    </location>
</feature>
<dbReference type="InterPro" id="IPR053145">
    <property type="entry name" value="AB_hydrolase_Est10"/>
</dbReference>
<dbReference type="Pfam" id="PF12146">
    <property type="entry name" value="Hydrolase_4"/>
    <property type="match status" value="1"/>
</dbReference>